<accession>A0A8J8MJU5</accession>
<evidence type="ECO:0000256" key="4">
    <source>
        <dbReference type="ARBA" id="ARBA00022692"/>
    </source>
</evidence>
<reference evidence="9" key="1">
    <citation type="submission" date="2020-07" db="EMBL/GenBank/DDBJ databases">
        <title>Vallitalea pronyensis genome.</title>
        <authorList>
            <person name="Postec A."/>
        </authorList>
    </citation>
    <scope>NUCLEOTIDE SEQUENCE</scope>
    <source>
        <strain evidence="9">FatNI3</strain>
    </source>
</reference>
<feature type="transmembrane region" description="Helical" evidence="7">
    <location>
        <begin position="12"/>
        <end position="36"/>
    </location>
</feature>
<dbReference type="Proteomes" id="UP000683246">
    <property type="component" value="Chromosome"/>
</dbReference>
<feature type="transmembrane region" description="Helical" evidence="7">
    <location>
        <begin position="263"/>
        <end position="284"/>
    </location>
</feature>
<keyword evidence="10" id="KW-1185">Reference proteome</keyword>
<evidence type="ECO:0000313" key="10">
    <source>
        <dbReference type="Proteomes" id="UP000683246"/>
    </source>
</evidence>
<comment type="subcellular location">
    <subcellularLocation>
        <location evidence="1 7">Cell membrane</location>
        <topology evidence="1 7">Multi-pass membrane protein</topology>
    </subcellularLocation>
</comment>
<feature type="domain" description="ABC transmembrane type-1" evidence="8">
    <location>
        <begin position="69"/>
        <end position="281"/>
    </location>
</feature>
<gene>
    <name evidence="9" type="ORF">HZI73_09970</name>
</gene>
<evidence type="ECO:0000256" key="2">
    <source>
        <dbReference type="ARBA" id="ARBA00022448"/>
    </source>
</evidence>
<dbReference type="InterPro" id="IPR035906">
    <property type="entry name" value="MetI-like_sf"/>
</dbReference>
<proteinExistence type="inferred from homology"/>
<dbReference type="RefSeq" id="WP_212698098.1">
    <property type="nucleotide sequence ID" value="NZ_CP058649.1"/>
</dbReference>
<dbReference type="InterPro" id="IPR051393">
    <property type="entry name" value="ABC_transporter_permease"/>
</dbReference>
<protein>
    <submittedName>
        <fullName evidence="9">Sugar ABC transporter permease</fullName>
    </submittedName>
</protein>
<evidence type="ECO:0000256" key="6">
    <source>
        <dbReference type="ARBA" id="ARBA00023136"/>
    </source>
</evidence>
<feature type="transmembrane region" description="Helical" evidence="7">
    <location>
        <begin position="106"/>
        <end position="126"/>
    </location>
</feature>
<dbReference type="GO" id="GO:0005886">
    <property type="term" value="C:plasma membrane"/>
    <property type="evidence" value="ECO:0007669"/>
    <property type="project" value="UniProtKB-SubCell"/>
</dbReference>
<dbReference type="GO" id="GO:0055085">
    <property type="term" value="P:transmembrane transport"/>
    <property type="evidence" value="ECO:0007669"/>
    <property type="project" value="InterPro"/>
</dbReference>
<comment type="similarity">
    <text evidence="7">Belongs to the binding-protein-dependent transport system permease family.</text>
</comment>
<keyword evidence="4 7" id="KW-0812">Transmembrane</keyword>
<feature type="transmembrane region" description="Helical" evidence="7">
    <location>
        <begin position="198"/>
        <end position="221"/>
    </location>
</feature>
<evidence type="ECO:0000259" key="8">
    <source>
        <dbReference type="PROSITE" id="PS50928"/>
    </source>
</evidence>
<sequence length="292" mass="33272">MVKVSKKHTIRLLFVLPFLIPLFLFWIIPLCLAFAISFTDWDYLSADIHFVGLYNYVDIFTDSDFMKALINTLVFGLGTIVSTIALGLLFAFIFQKNFKGHRIYQMIIFSPWVTPAVAVSLVWSWIYEPERGFANFILGLFGLQPLEWLHSSDTAMLSIIIFTIWKSIGWTMLFYIGALERVPRSTYEAAEIDGANDISKFIHVTVPLISPTTYFLFIINLISSIQVYDQIQIMTQGGPGGSTTTLLYLYYKKAFQNFQMGSANAVAMVILAIIILLSLLSTYVSKKWVHYE</sequence>
<dbReference type="PROSITE" id="PS50928">
    <property type="entry name" value="ABC_TM1"/>
    <property type="match status" value="1"/>
</dbReference>
<evidence type="ECO:0000256" key="5">
    <source>
        <dbReference type="ARBA" id="ARBA00022989"/>
    </source>
</evidence>
<organism evidence="9 10">
    <name type="scientific">Vallitalea pronyensis</name>
    <dbReference type="NCBI Taxonomy" id="1348613"/>
    <lineage>
        <taxon>Bacteria</taxon>
        <taxon>Bacillati</taxon>
        <taxon>Bacillota</taxon>
        <taxon>Clostridia</taxon>
        <taxon>Lachnospirales</taxon>
        <taxon>Vallitaleaceae</taxon>
        <taxon>Vallitalea</taxon>
    </lineage>
</organism>
<dbReference type="Pfam" id="PF00528">
    <property type="entry name" value="BPD_transp_1"/>
    <property type="match status" value="1"/>
</dbReference>
<dbReference type="AlphaFoldDB" id="A0A8J8MJU5"/>
<evidence type="ECO:0000256" key="1">
    <source>
        <dbReference type="ARBA" id="ARBA00004651"/>
    </source>
</evidence>
<dbReference type="PANTHER" id="PTHR30193">
    <property type="entry name" value="ABC TRANSPORTER PERMEASE PROTEIN"/>
    <property type="match status" value="1"/>
</dbReference>
<name>A0A8J8MJU5_9FIRM</name>
<keyword evidence="6 7" id="KW-0472">Membrane</keyword>
<dbReference type="Gene3D" id="1.10.3720.10">
    <property type="entry name" value="MetI-like"/>
    <property type="match status" value="1"/>
</dbReference>
<evidence type="ECO:0000256" key="7">
    <source>
        <dbReference type="RuleBase" id="RU363032"/>
    </source>
</evidence>
<keyword evidence="3" id="KW-1003">Cell membrane</keyword>
<evidence type="ECO:0000256" key="3">
    <source>
        <dbReference type="ARBA" id="ARBA00022475"/>
    </source>
</evidence>
<evidence type="ECO:0000313" key="9">
    <source>
        <dbReference type="EMBL" id="QUI22608.1"/>
    </source>
</evidence>
<dbReference type="KEGG" id="vpy:HZI73_09970"/>
<feature type="transmembrane region" description="Helical" evidence="7">
    <location>
        <begin position="233"/>
        <end position="251"/>
    </location>
</feature>
<dbReference type="SUPFAM" id="SSF161098">
    <property type="entry name" value="MetI-like"/>
    <property type="match status" value="1"/>
</dbReference>
<dbReference type="CDD" id="cd06261">
    <property type="entry name" value="TM_PBP2"/>
    <property type="match status" value="1"/>
</dbReference>
<dbReference type="InterPro" id="IPR000515">
    <property type="entry name" value="MetI-like"/>
</dbReference>
<dbReference type="EMBL" id="CP058649">
    <property type="protein sequence ID" value="QUI22608.1"/>
    <property type="molecule type" value="Genomic_DNA"/>
</dbReference>
<dbReference type="PANTHER" id="PTHR30193:SF37">
    <property type="entry name" value="INNER MEMBRANE ABC TRANSPORTER PERMEASE PROTEIN YCJO"/>
    <property type="match status" value="1"/>
</dbReference>
<feature type="transmembrane region" description="Helical" evidence="7">
    <location>
        <begin position="156"/>
        <end position="178"/>
    </location>
</feature>
<keyword evidence="2 7" id="KW-0813">Transport</keyword>
<feature type="transmembrane region" description="Helical" evidence="7">
    <location>
        <begin position="73"/>
        <end position="94"/>
    </location>
</feature>
<keyword evidence="5 7" id="KW-1133">Transmembrane helix</keyword>